<reference evidence="2" key="1">
    <citation type="journal article" date="2022" name="ISME J.">
        <title>Identification of active gaseous-alkane degraders at natural gas seeps.</title>
        <authorList>
            <person name="Farhan Ul Haque M."/>
            <person name="Hernandez M."/>
            <person name="Crombie A.T."/>
            <person name="Murrell J.C."/>
        </authorList>
    </citation>
    <scope>NUCLEOTIDE SEQUENCE</scope>
    <source>
        <strain evidence="2">PC2</strain>
    </source>
</reference>
<evidence type="ECO:0000313" key="3">
    <source>
        <dbReference type="Proteomes" id="UP001139104"/>
    </source>
</evidence>
<accession>A0ABS9Z6R0</accession>
<keyword evidence="1" id="KW-0732">Signal</keyword>
<dbReference type="Proteomes" id="UP001139104">
    <property type="component" value="Unassembled WGS sequence"/>
</dbReference>
<dbReference type="Pfam" id="PF07813">
    <property type="entry name" value="LTXXQ"/>
    <property type="match status" value="1"/>
</dbReference>
<protein>
    <submittedName>
        <fullName evidence="2">Spy/CpxP family protein refolding chaperone</fullName>
    </submittedName>
</protein>
<feature type="signal peptide" evidence="1">
    <location>
        <begin position="1"/>
        <end position="23"/>
    </location>
</feature>
<evidence type="ECO:0000256" key="1">
    <source>
        <dbReference type="SAM" id="SignalP"/>
    </source>
</evidence>
<dbReference type="InterPro" id="IPR012899">
    <property type="entry name" value="LTXXQ"/>
</dbReference>
<dbReference type="RefSeq" id="WP_243067102.1">
    <property type="nucleotide sequence ID" value="NZ_JAIVFK010000019.1"/>
</dbReference>
<evidence type="ECO:0000313" key="2">
    <source>
        <dbReference type="EMBL" id="MCI4683136.1"/>
    </source>
</evidence>
<organism evidence="2 3">
    <name type="scientific">Candidatus Rhodoblastus alkanivorans</name>
    <dbReference type="NCBI Taxonomy" id="2954117"/>
    <lineage>
        <taxon>Bacteria</taxon>
        <taxon>Pseudomonadati</taxon>
        <taxon>Pseudomonadota</taxon>
        <taxon>Alphaproteobacteria</taxon>
        <taxon>Hyphomicrobiales</taxon>
        <taxon>Rhodoblastaceae</taxon>
        <taxon>Rhodoblastus</taxon>
    </lineage>
</organism>
<sequence>MMKLLKVGITVMTILATADAAMAQEAGMARPAGPGAAYPAMACQADQHVDGQLAFIKAELNITQEQEPAWGVFAESFRADKQKKMSSCLSDQEQARRLASANLLDSMKVMEMRLSDQLNSLRGMEAAIQPLYGVLSKEQKKKADEILKGAPGM</sequence>
<gene>
    <name evidence="2" type="ORF">K2U94_10210</name>
</gene>
<feature type="chain" id="PRO_5045798183" evidence="1">
    <location>
        <begin position="24"/>
        <end position="153"/>
    </location>
</feature>
<keyword evidence="3" id="KW-1185">Reference proteome</keyword>
<proteinExistence type="predicted"/>
<dbReference type="EMBL" id="JAIVFP010000001">
    <property type="protein sequence ID" value="MCI4683136.1"/>
    <property type="molecule type" value="Genomic_DNA"/>
</dbReference>
<comment type="caution">
    <text evidence="2">The sequence shown here is derived from an EMBL/GenBank/DDBJ whole genome shotgun (WGS) entry which is preliminary data.</text>
</comment>
<name>A0ABS9Z6R0_9HYPH</name>